<evidence type="ECO:0000256" key="1">
    <source>
        <dbReference type="ARBA" id="ARBA00023015"/>
    </source>
</evidence>
<dbReference type="InterPro" id="IPR036388">
    <property type="entry name" value="WH-like_DNA-bd_sf"/>
</dbReference>
<name>A0ABW4YLP6_9BACL</name>
<protein>
    <submittedName>
        <fullName evidence="5">Winged helix-turn-helix transcriptional regulator</fullName>
    </submittedName>
</protein>
<comment type="caution">
    <text evidence="5">The sequence shown here is derived from an EMBL/GenBank/DDBJ whole genome shotgun (WGS) entry which is preliminary data.</text>
</comment>
<dbReference type="PANTHER" id="PTHR33204">
    <property type="entry name" value="TRANSCRIPTIONAL REGULATOR, MARR FAMILY"/>
    <property type="match status" value="1"/>
</dbReference>
<keyword evidence="6" id="KW-1185">Reference proteome</keyword>
<dbReference type="Gene3D" id="1.10.10.10">
    <property type="entry name" value="Winged helix-like DNA-binding domain superfamily/Winged helix DNA-binding domain"/>
    <property type="match status" value="1"/>
</dbReference>
<dbReference type="RefSeq" id="WP_377772937.1">
    <property type="nucleotide sequence ID" value="NZ_JBHUHO010000031.1"/>
</dbReference>
<dbReference type="PROSITE" id="PS51118">
    <property type="entry name" value="HTH_HXLR"/>
    <property type="match status" value="1"/>
</dbReference>
<evidence type="ECO:0000256" key="2">
    <source>
        <dbReference type="ARBA" id="ARBA00023125"/>
    </source>
</evidence>
<feature type="domain" description="HTH hxlR-type" evidence="4">
    <location>
        <begin position="7"/>
        <end position="109"/>
    </location>
</feature>
<evidence type="ECO:0000313" key="5">
    <source>
        <dbReference type="EMBL" id="MFD2116589.1"/>
    </source>
</evidence>
<dbReference type="SUPFAM" id="SSF46785">
    <property type="entry name" value="Winged helix' DNA-binding domain"/>
    <property type="match status" value="1"/>
</dbReference>
<dbReference type="Pfam" id="PF01638">
    <property type="entry name" value="HxlR"/>
    <property type="match status" value="1"/>
</dbReference>
<accession>A0ABW4YLP6</accession>
<evidence type="ECO:0000313" key="6">
    <source>
        <dbReference type="Proteomes" id="UP001597362"/>
    </source>
</evidence>
<keyword evidence="2" id="KW-0238">DNA-binding</keyword>
<dbReference type="PANTHER" id="PTHR33204:SF37">
    <property type="entry name" value="HTH-TYPE TRANSCRIPTIONAL REGULATOR YODB"/>
    <property type="match status" value="1"/>
</dbReference>
<reference evidence="6" key="1">
    <citation type="journal article" date="2019" name="Int. J. Syst. Evol. Microbiol.">
        <title>The Global Catalogue of Microorganisms (GCM) 10K type strain sequencing project: providing services to taxonomists for standard genome sequencing and annotation.</title>
        <authorList>
            <consortium name="The Broad Institute Genomics Platform"/>
            <consortium name="The Broad Institute Genome Sequencing Center for Infectious Disease"/>
            <person name="Wu L."/>
            <person name="Ma J."/>
        </authorList>
    </citation>
    <scope>NUCLEOTIDE SEQUENCE [LARGE SCALE GENOMIC DNA]</scope>
    <source>
        <strain evidence="6">GH52</strain>
    </source>
</reference>
<dbReference type="Proteomes" id="UP001597362">
    <property type="component" value="Unassembled WGS sequence"/>
</dbReference>
<keyword evidence="3" id="KW-0804">Transcription</keyword>
<evidence type="ECO:0000259" key="4">
    <source>
        <dbReference type="PROSITE" id="PS51118"/>
    </source>
</evidence>
<dbReference type="EMBL" id="JBHUHO010000031">
    <property type="protein sequence ID" value="MFD2116589.1"/>
    <property type="molecule type" value="Genomic_DNA"/>
</dbReference>
<dbReference type="InterPro" id="IPR036390">
    <property type="entry name" value="WH_DNA-bd_sf"/>
</dbReference>
<dbReference type="InterPro" id="IPR002577">
    <property type="entry name" value="HTH_HxlR"/>
</dbReference>
<sequence length="110" mass="12549">MNPLQVCPHLQYAFQILGKKWNGMLVHYLSIQPNYSAHFSQMKRDLSEITARALSMKLQELIEFGLLEKHVSSGTPIVITYCLTEKGIELSHSLAPIQQWAAKYNNEGME</sequence>
<keyword evidence="1" id="KW-0805">Transcription regulation</keyword>
<gene>
    <name evidence="5" type="ORF">ACFSJH_12725</name>
</gene>
<proteinExistence type="predicted"/>
<organism evidence="5 6">
    <name type="scientific">Paenibacillus yanchengensis</name>
    <dbReference type="NCBI Taxonomy" id="2035833"/>
    <lineage>
        <taxon>Bacteria</taxon>
        <taxon>Bacillati</taxon>
        <taxon>Bacillota</taxon>
        <taxon>Bacilli</taxon>
        <taxon>Bacillales</taxon>
        <taxon>Paenibacillaceae</taxon>
        <taxon>Paenibacillus</taxon>
    </lineage>
</organism>
<evidence type="ECO:0000256" key="3">
    <source>
        <dbReference type="ARBA" id="ARBA00023163"/>
    </source>
</evidence>